<gene>
    <name evidence="2" type="ORF">FH972_025617</name>
</gene>
<organism evidence="2 3">
    <name type="scientific">Carpinus fangiana</name>
    <dbReference type="NCBI Taxonomy" id="176857"/>
    <lineage>
        <taxon>Eukaryota</taxon>
        <taxon>Viridiplantae</taxon>
        <taxon>Streptophyta</taxon>
        <taxon>Embryophyta</taxon>
        <taxon>Tracheophyta</taxon>
        <taxon>Spermatophyta</taxon>
        <taxon>Magnoliopsida</taxon>
        <taxon>eudicotyledons</taxon>
        <taxon>Gunneridae</taxon>
        <taxon>Pentapetalae</taxon>
        <taxon>rosids</taxon>
        <taxon>fabids</taxon>
        <taxon>Fagales</taxon>
        <taxon>Betulaceae</taxon>
        <taxon>Carpinus</taxon>
    </lineage>
</organism>
<dbReference type="EMBL" id="VIBQ01000060">
    <property type="protein sequence ID" value="KAB8546936.1"/>
    <property type="molecule type" value="Genomic_DNA"/>
</dbReference>
<evidence type="ECO:0000313" key="3">
    <source>
        <dbReference type="Proteomes" id="UP000327013"/>
    </source>
</evidence>
<protein>
    <submittedName>
        <fullName evidence="2">Uncharacterized protein</fullName>
    </submittedName>
</protein>
<dbReference type="Proteomes" id="UP000327013">
    <property type="component" value="Unassembled WGS sequence"/>
</dbReference>
<dbReference type="AlphaFoldDB" id="A0A5N6L1I8"/>
<proteinExistence type="predicted"/>
<accession>A0A5N6L1I8</accession>
<feature type="signal peptide" evidence="1">
    <location>
        <begin position="1"/>
        <end position="22"/>
    </location>
</feature>
<evidence type="ECO:0000313" key="2">
    <source>
        <dbReference type="EMBL" id="KAB8546936.1"/>
    </source>
</evidence>
<sequence>MAASSLLSLISVFCLLLASSSASIALKPETTTITIPLSPFFSKHPFSDPIKTLNSLASASLTRARHLKRSKPSSPLTKTQAFSLTAMEATLSPSASANPHKPHLSFWTLAVALSGSLAPLAISAPIAPFPTLTPKKSQLSFQSYHLLRRFWVAKTPNVPGFLAQMCSLVAKIAADLPKTARRLALRT</sequence>
<keyword evidence="1" id="KW-0732">Signal</keyword>
<name>A0A5N6L1I8_9ROSI</name>
<evidence type="ECO:0000256" key="1">
    <source>
        <dbReference type="SAM" id="SignalP"/>
    </source>
</evidence>
<reference evidence="2 3" key="1">
    <citation type="submission" date="2019-06" db="EMBL/GenBank/DDBJ databases">
        <title>A chromosomal-level reference genome of Carpinus fangiana (Coryloideae, Betulaceae).</title>
        <authorList>
            <person name="Yang X."/>
            <person name="Wang Z."/>
            <person name="Zhang L."/>
            <person name="Hao G."/>
            <person name="Liu J."/>
            <person name="Yang Y."/>
        </authorList>
    </citation>
    <scope>NUCLEOTIDE SEQUENCE [LARGE SCALE GENOMIC DNA]</scope>
    <source>
        <strain evidence="2">Cfa_2016G</strain>
        <tissue evidence="2">Leaf</tissue>
    </source>
</reference>
<feature type="chain" id="PRO_5024389204" evidence="1">
    <location>
        <begin position="23"/>
        <end position="187"/>
    </location>
</feature>
<comment type="caution">
    <text evidence="2">The sequence shown here is derived from an EMBL/GenBank/DDBJ whole genome shotgun (WGS) entry which is preliminary data.</text>
</comment>
<keyword evidence="3" id="KW-1185">Reference proteome</keyword>